<dbReference type="Proteomes" id="UP000254291">
    <property type="component" value="Unassembled WGS sequence"/>
</dbReference>
<dbReference type="RefSeq" id="WP_115326955.1">
    <property type="nucleotide sequence ID" value="NZ_JACKST010000028.1"/>
</dbReference>
<dbReference type="EMBL" id="UGQM01000001">
    <property type="protein sequence ID" value="STZ42431.1"/>
    <property type="molecule type" value="Genomic_DNA"/>
</dbReference>
<sequence>MIRVPSAAGAVAAVAICGATWGAPSAAADNPDWGLNGTYVATSNGEWARKNEVFYDQASLRSTWTVRTQCSYPGECTGTVDSEWGWSAPIYQKSGVWYVKHTVENWIPCPDGTSAPGLQVFRFKAMNAEGAMADPTATTLVGEDVTTGVSGACGVSRSVFINMPFKLVKVG</sequence>
<name>A0A378SII8_9MYCO</name>
<proteinExistence type="predicted"/>
<evidence type="ECO:0000313" key="3">
    <source>
        <dbReference type="Proteomes" id="UP000254291"/>
    </source>
</evidence>
<dbReference type="AlphaFoldDB" id="A0A378SII8"/>
<feature type="signal peptide" evidence="1">
    <location>
        <begin position="1"/>
        <end position="27"/>
    </location>
</feature>
<evidence type="ECO:0000256" key="1">
    <source>
        <dbReference type="SAM" id="SignalP"/>
    </source>
</evidence>
<reference evidence="2 3" key="1">
    <citation type="submission" date="2018-06" db="EMBL/GenBank/DDBJ databases">
        <authorList>
            <consortium name="Pathogen Informatics"/>
            <person name="Doyle S."/>
        </authorList>
    </citation>
    <scope>NUCLEOTIDE SEQUENCE [LARGE SCALE GENOMIC DNA]</scope>
    <source>
        <strain evidence="2 3">NCTC10742</strain>
    </source>
</reference>
<feature type="chain" id="PRO_5016879723" evidence="1">
    <location>
        <begin position="28"/>
        <end position="171"/>
    </location>
</feature>
<evidence type="ECO:0000313" key="2">
    <source>
        <dbReference type="EMBL" id="STZ42431.1"/>
    </source>
</evidence>
<gene>
    <name evidence="2" type="ORF">NCTC10742_01643</name>
</gene>
<organism evidence="2 3">
    <name type="scientific">Mycolicibacterium gilvum</name>
    <dbReference type="NCBI Taxonomy" id="1804"/>
    <lineage>
        <taxon>Bacteria</taxon>
        <taxon>Bacillati</taxon>
        <taxon>Actinomycetota</taxon>
        <taxon>Actinomycetes</taxon>
        <taxon>Mycobacteriales</taxon>
        <taxon>Mycobacteriaceae</taxon>
        <taxon>Mycolicibacterium</taxon>
    </lineage>
</organism>
<accession>A0A378SII8</accession>
<keyword evidence="1" id="KW-0732">Signal</keyword>
<protein>
    <submittedName>
        <fullName evidence="2">Putative secreted protein</fullName>
    </submittedName>
</protein>